<dbReference type="GO" id="GO:0043682">
    <property type="term" value="F:P-type divalent copper transporter activity"/>
    <property type="evidence" value="ECO:0007669"/>
    <property type="project" value="TreeGrafter"/>
</dbReference>
<dbReference type="GO" id="GO:0055070">
    <property type="term" value="P:copper ion homeostasis"/>
    <property type="evidence" value="ECO:0007669"/>
    <property type="project" value="TreeGrafter"/>
</dbReference>
<dbReference type="NCBIfam" id="TIGR01525">
    <property type="entry name" value="ATPase-IB_hvy"/>
    <property type="match status" value="1"/>
</dbReference>
<keyword evidence="6 11" id="KW-0547">Nucleotide-binding</keyword>
<feature type="compositionally biased region" description="Basic and acidic residues" evidence="12">
    <location>
        <begin position="663"/>
        <end position="678"/>
    </location>
</feature>
<dbReference type="InterPro" id="IPR027256">
    <property type="entry name" value="P-typ_ATPase_IB"/>
</dbReference>
<feature type="transmembrane region" description="Helical" evidence="11">
    <location>
        <begin position="854"/>
        <end position="878"/>
    </location>
</feature>
<keyword evidence="4 11" id="KW-0812">Transmembrane</keyword>
<evidence type="ECO:0000256" key="6">
    <source>
        <dbReference type="ARBA" id="ARBA00022741"/>
    </source>
</evidence>
<dbReference type="GO" id="GO:0005524">
    <property type="term" value="F:ATP binding"/>
    <property type="evidence" value="ECO:0007669"/>
    <property type="project" value="UniProtKB-UniRule"/>
</dbReference>
<dbReference type="InterPro" id="IPR023298">
    <property type="entry name" value="ATPase_P-typ_TM_dom_sf"/>
</dbReference>
<dbReference type="AlphaFoldDB" id="A0A1U7HJU5"/>
<dbReference type="InterPro" id="IPR023214">
    <property type="entry name" value="HAD_sf"/>
</dbReference>
<dbReference type="Pfam" id="PF00122">
    <property type="entry name" value="E1-E2_ATPase"/>
    <property type="match status" value="1"/>
</dbReference>
<evidence type="ECO:0000256" key="10">
    <source>
        <dbReference type="ARBA" id="ARBA00023136"/>
    </source>
</evidence>
<dbReference type="RefSeq" id="WP_073599293.1">
    <property type="nucleotide sequence ID" value="NZ_MRCB01000008.1"/>
</dbReference>
<dbReference type="InterPro" id="IPR017969">
    <property type="entry name" value="Heavy-metal-associated_CS"/>
</dbReference>
<dbReference type="CDD" id="cd02094">
    <property type="entry name" value="P-type_ATPase_Cu-like"/>
    <property type="match status" value="1"/>
</dbReference>
<evidence type="ECO:0000256" key="12">
    <source>
        <dbReference type="SAM" id="MobiDB-lite"/>
    </source>
</evidence>
<feature type="region of interest" description="Disordered" evidence="12">
    <location>
        <begin position="663"/>
        <end position="695"/>
    </location>
</feature>
<evidence type="ECO:0000256" key="5">
    <source>
        <dbReference type="ARBA" id="ARBA00022723"/>
    </source>
</evidence>
<feature type="transmembrane region" description="Helical" evidence="11">
    <location>
        <begin position="113"/>
        <end position="129"/>
    </location>
</feature>
<sequence>MVQTSPKAEETTTIATSLETATLDVTGMKCAGCVKAVERQLTQNPGVVSACVNLVTEVAVVQYVPGAIQPEKLAQKLTETGFPSQLRSSAAGRTSELAASAVERRQQEVKQQIRNLAIAATLLIFSSLGHLDHIGGPKIPFFSNIWFHWALATLALLFPGRSLLIDGWRSLWHGMPNMNTLVGLGTFSAYLASCIALLFPQLGWECFFDEPVMLLGFIFLGRTLEARARIRARSALEALVALQPPVARLIGDPNSADPSGIEIPVEQVRVGERVWVLPGEKIPVDGEIVAGQCSVDESMLTGESLPVAKQEGDTVTAGTLNQSGAIAIKATRIGKDTTLAKIIASVEDAQTRKAPVQQLADTVAGYFAYGVMAVASLTFLFWDLIGTKLYPEVLMAGISHDMGHEMVVSPSPLLLSLKLAIAVLVIACPCALGLATPTAILVGTGIGAERGLLIKGGDILEKVHQLDAMVFDKTGTLTIGHPTVTDCLPLTEINEDRLLQLAATVESGTNHPLATAIIEEAQKRELPFLEAKDFYTEAGLGISASVGTEEVLLGNEAWMSDRGVAIDELAQMQARSLAEAGKTVVYLAIAGKVAGVLALQDPLRPDAKETVERLQQLGLQVILVTGDRPDVANAIAQQVGITQVFAAVRPQQKAEIIKSLQMGDRKSELRSRNSEVRKHGNQGTRGSGESGGTPKKFIQNPFIPNPKSAVLLEAVQGACGGFAKICGTQSPHAAGIDEVQAGSAVRRRSTLHFQHNGDQNPKSKIIAMIGDGINDAPALAQADIGISLHGGTDVAIETAGIVLMREQLLDVVEAIQLSLATFNKIRQNLFWALGYNTLAIPVAAGILLPGFGLLLSPALAGALMAFSSVTVVTNSLLLRRQFKIQT</sequence>
<dbReference type="PROSITE" id="PS50846">
    <property type="entry name" value="HMA_2"/>
    <property type="match status" value="1"/>
</dbReference>
<evidence type="ECO:0000259" key="13">
    <source>
        <dbReference type="PROSITE" id="PS50846"/>
    </source>
</evidence>
<evidence type="ECO:0000313" key="14">
    <source>
        <dbReference type="EMBL" id="OKH23821.1"/>
    </source>
</evidence>
<dbReference type="InterPro" id="IPR006121">
    <property type="entry name" value="HMA_dom"/>
</dbReference>
<dbReference type="Gene3D" id="3.40.1110.10">
    <property type="entry name" value="Calcium-transporting ATPase, cytoplasmic domain N"/>
    <property type="match status" value="1"/>
</dbReference>
<dbReference type="GO" id="GO:0005886">
    <property type="term" value="C:plasma membrane"/>
    <property type="evidence" value="ECO:0007669"/>
    <property type="project" value="UniProtKB-SubCell"/>
</dbReference>
<keyword evidence="5 11" id="KW-0479">Metal-binding</keyword>
<dbReference type="Pfam" id="PF00702">
    <property type="entry name" value="Hydrolase"/>
    <property type="match status" value="1"/>
</dbReference>
<dbReference type="STRING" id="1921803.NIES593_09200"/>
<keyword evidence="3" id="KW-0813">Transport</keyword>
<dbReference type="SUPFAM" id="SSF81660">
    <property type="entry name" value="Metal cation-transporting ATPase, ATP-binding domain N"/>
    <property type="match status" value="1"/>
</dbReference>
<dbReference type="PANTHER" id="PTHR43520:SF8">
    <property type="entry name" value="P-TYPE CU(+) TRANSPORTER"/>
    <property type="match status" value="1"/>
</dbReference>
<dbReference type="InterPro" id="IPR018303">
    <property type="entry name" value="ATPase_P-typ_P_site"/>
</dbReference>
<evidence type="ECO:0000256" key="2">
    <source>
        <dbReference type="ARBA" id="ARBA00006024"/>
    </source>
</evidence>
<dbReference type="GO" id="GO:0016887">
    <property type="term" value="F:ATP hydrolysis activity"/>
    <property type="evidence" value="ECO:0007669"/>
    <property type="project" value="InterPro"/>
</dbReference>
<comment type="similarity">
    <text evidence="2 11">Belongs to the cation transport ATPase (P-type) (TC 3.A.3) family. Type IB subfamily.</text>
</comment>
<evidence type="ECO:0000256" key="9">
    <source>
        <dbReference type="ARBA" id="ARBA00022989"/>
    </source>
</evidence>
<dbReference type="SUPFAM" id="SSF81653">
    <property type="entry name" value="Calcium ATPase, transduction domain A"/>
    <property type="match status" value="1"/>
</dbReference>
<accession>A0A1U7HJU5</accession>
<dbReference type="FunFam" id="3.30.70.100:FF:000001">
    <property type="entry name" value="ATPase copper transporting beta"/>
    <property type="match status" value="1"/>
</dbReference>
<dbReference type="InterPro" id="IPR001757">
    <property type="entry name" value="P_typ_ATPase"/>
</dbReference>
<dbReference type="Gene3D" id="2.70.150.10">
    <property type="entry name" value="Calcium-transporting ATPase, cytoplasmic transduction domain A"/>
    <property type="match status" value="1"/>
</dbReference>
<reference evidence="14 15" key="1">
    <citation type="submission" date="2016-11" db="EMBL/GenBank/DDBJ databases">
        <title>Draft Genome Sequences of Nine Cyanobacterial Strains from Diverse Habitats.</title>
        <authorList>
            <person name="Zhu T."/>
            <person name="Hou S."/>
            <person name="Lu X."/>
            <person name="Hess W.R."/>
        </authorList>
    </citation>
    <scope>NUCLEOTIDE SEQUENCE [LARGE SCALE GENOMIC DNA]</scope>
    <source>
        <strain evidence="14 15">NIES-593</strain>
    </source>
</reference>
<dbReference type="InterPro" id="IPR008250">
    <property type="entry name" value="ATPase_P-typ_transduc_dom_A_sf"/>
</dbReference>
<dbReference type="PANTHER" id="PTHR43520">
    <property type="entry name" value="ATP7, ISOFORM B"/>
    <property type="match status" value="1"/>
</dbReference>
<comment type="subcellular location">
    <subcellularLocation>
        <location evidence="1">Cell membrane</location>
        <topology evidence="1">Multi-pass membrane protein</topology>
    </subcellularLocation>
</comment>
<evidence type="ECO:0000256" key="1">
    <source>
        <dbReference type="ARBA" id="ARBA00004651"/>
    </source>
</evidence>
<feature type="transmembrane region" description="Helical" evidence="11">
    <location>
        <begin position="419"/>
        <end position="442"/>
    </location>
</feature>
<dbReference type="PRINTS" id="PR00119">
    <property type="entry name" value="CATATPASE"/>
</dbReference>
<feature type="transmembrane region" description="Helical" evidence="11">
    <location>
        <begin position="181"/>
        <end position="201"/>
    </location>
</feature>
<keyword evidence="10 11" id="KW-0472">Membrane</keyword>
<dbReference type="InterPro" id="IPR023299">
    <property type="entry name" value="ATPase_P-typ_cyto_dom_N"/>
</dbReference>
<dbReference type="GO" id="GO:0005507">
    <property type="term" value="F:copper ion binding"/>
    <property type="evidence" value="ECO:0007669"/>
    <property type="project" value="TreeGrafter"/>
</dbReference>
<keyword evidence="15" id="KW-1185">Reference proteome</keyword>
<dbReference type="EMBL" id="MRCB01000008">
    <property type="protein sequence ID" value="OKH23821.1"/>
    <property type="molecule type" value="Genomic_DNA"/>
</dbReference>
<dbReference type="SUPFAM" id="SSF81665">
    <property type="entry name" value="Calcium ATPase, transmembrane domain M"/>
    <property type="match status" value="1"/>
</dbReference>
<evidence type="ECO:0000256" key="11">
    <source>
        <dbReference type="RuleBase" id="RU362081"/>
    </source>
</evidence>
<dbReference type="SUPFAM" id="SSF55008">
    <property type="entry name" value="HMA, heavy metal-associated domain"/>
    <property type="match status" value="1"/>
</dbReference>
<proteinExistence type="inferred from homology"/>
<feature type="domain" description="HMA" evidence="13">
    <location>
        <begin position="19"/>
        <end position="85"/>
    </location>
</feature>
<name>A0A1U7HJU5_9CYAN</name>
<evidence type="ECO:0000256" key="3">
    <source>
        <dbReference type="ARBA" id="ARBA00022448"/>
    </source>
</evidence>
<dbReference type="PRINTS" id="PR00943">
    <property type="entry name" value="CUATPASE"/>
</dbReference>
<keyword evidence="8" id="KW-1278">Translocase</keyword>
<keyword evidence="9 11" id="KW-1133">Transmembrane helix</keyword>
<protein>
    <submittedName>
        <fullName evidence="14">ATPase</fullName>
    </submittedName>
</protein>
<evidence type="ECO:0000256" key="4">
    <source>
        <dbReference type="ARBA" id="ARBA00022692"/>
    </source>
</evidence>
<dbReference type="Gene3D" id="3.30.70.100">
    <property type="match status" value="1"/>
</dbReference>
<gene>
    <name evidence="14" type="ORF">NIES593_09200</name>
</gene>
<dbReference type="InterPro" id="IPR059000">
    <property type="entry name" value="ATPase_P-type_domA"/>
</dbReference>
<dbReference type="NCBIfam" id="TIGR01494">
    <property type="entry name" value="ATPase_P-type"/>
    <property type="match status" value="3"/>
</dbReference>
<evidence type="ECO:0000256" key="8">
    <source>
        <dbReference type="ARBA" id="ARBA00022967"/>
    </source>
</evidence>
<dbReference type="InterPro" id="IPR036163">
    <property type="entry name" value="HMA_dom_sf"/>
</dbReference>
<dbReference type="Proteomes" id="UP000186868">
    <property type="component" value="Unassembled WGS sequence"/>
</dbReference>
<dbReference type="Pfam" id="PF00403">
    <property type="entry name" value="HMA"/>
    <property type="match status" value="1"/>
</dbReference>
<organism evidence="14 15">
    <name type="scientific">Hydrococcus rivularis NIES-593</name>
    <dbReference type="NCBI Taxonomy" id="1921803"/>
    <lineage>
        <taxon>Bacteria</taxon>
        <taxon>Bacillati</taxon>
        <taxon>Cyanobacteriota</taxon>
        <taxon>Cyanophyceae</taxon>
        <taxon>Pleurocapsales</taxon>
        <taxon>Hydrococcaceae</taxon>
        <taxon>Hydrococcus</taxon>
    </lineage>
</organism>
<feature type="transmembrane region" description="Helical" evidence="11">
    <location>
        <begin position="829"/>
        <end position="848"/>
    </location>
</feature>
<keyword evidence="11" id="KW-1003">Cell membrane</keyword>
<evidence type="ECO:0000256" key="7">
    <source>
        <dbReference type="ARBA" id="ARBA00022840"/>
    </source>
</evidence>
<dbReference type="OrthoDB" id="438550at2"/>
<feature type="transmembrane region" description="Helical" evidence="11">
    <location>
        <begin position="207"/>
        <end position="224"/>
    </location>
</feature>
<dbReference type="CDD" id="cd00371">
    <property type="entry name" value="HMA"/>
    <property type="match status" value="1"/>
</dbReference>
<feature type="transmembrane region" description="Helical" evidence="11">
    <location>
        <begin position="141"/>
        <end position="160"/>
    </location>
</feature>
<dbReference type="PROSITE" id="PS00154">
    <property type="entry name" value="ATPASE_E1_E2"/>
    <property type="match status" value="1"/>
</dbReference>
<dbReference type="FunFam" id="2.70.150.10:FF:000002">
    <property type="entry name" value="Copper-transporting ATPase 1, putative"/>
    <property type="match status" value="1"/>
</dbReference>
<comment type="caution">
    <text evidence="14">The sequence shown here is derived from an EMBL/GenBank/DDBJ whole genome shotgun (WGS) entry which is preliminary data.</text>
</comment>
<evidence type="ECO:0000313" key="15">
    <source>
        <dbReference type="Proteomes" id="UP000186868"/>
    </source>
</evidence>
<keyword evidence="7 11" id="KW-0067">ATP-binding</keyword>
<dbReference type="Gene3D" id="3.40.50.1000">
    <property type="entry name" value="HAD superfamily/HAD-like"/>
    <property type="match status" value="1"/>
</dbReference>
<dbReference type="PROSITE" id="PS01047">
    <property type="entry name" value="HMA_1"/>
    <property type="match status" value="1"/>
</dbReference>
<feature type="transmembrane region" description="Helical" evidence="11">
    <location>
        <begin position="363"/>
        <end position="385"/>
    </location>
</feature>
<dbReference type="InterPro" id="IPR036412">
    <property type="entry name" value="HAD-like_sf"/>
</dbReference>
<dbReference type="SUPFAM" id="SSF56784">
    <property type="entry name" value="HAD-like"/>
    <property type="match status" value="2"/>
</dbReference>